<sequence length="299" mass="33101">MNIEQLEYIVEVAKAGSLSVASQNLHVTQSAISQSIAHLESELGVKIFIRSRSGAKPTDIGSKVIQKAVEALMKLQELREVSDSANLLCGELRIGTVPGPMMFLPGTLSAYKADYPNIQIAITEKATQEIIDDIKQDKIDIGLIGLTRSLIEMQDKVDYEVVLRGKMIAALSKNSPLAFASTITPEEIRQHPLVLYDDDRVWEFIRDFSGKHGPVNILFSTNNLDAIRNAVRENLAITIGFDYTIRHDPYILTGQGVPVAIAGLEQEDSCLALVWQKTSHNAPAARNFILRFKTQLQDM</sequence>
<dbReference type="InterPro" id="IPR036388">
    <property type="entry name" value="WH-like_DNA-bd_sf"/>
</dbReference>
<dbReference type="GO" id="GO:0005829">
    <property type="term" value="C:cytosol"/>
    <property type="evidence" value="ECO:0007669"/>
    <property type="project" value="TreeGrafter"/>
</dbReference>
<dbReference type="EMBL" id="CP071182">
    <property type="protein sequence ID" value="QSO45536.1"/>
    <property type="molecule type" value="Genomic_DNA"/>
</dbReference>
<evidence type="ECO:0000313" key="6">
    <source>
        <dbReference type="EMBL" id="QSO45536.1"/>
    </source>
</evidence>
<dbReference type="InterPro" id="IPR036390">
    <property type="entry name" value="WH_DNA-bd_sf"/>
</dbReference>
<evidence type="ECO:0000259" key="5">
    <source>
        <dbReference type="PROSITE" id="PS50931"/>
    </source>
</evidence>
<comment type="similarity">
    <text evidence="1">Belongs to the LysR transcriptional regulatory family.</text>
</comment>
<evidence type="ECO:0000256" key="1">
    <source>
        <dbReference type="ARBA" id="ARBA00009437"/>
    </source>
</evidence>
<gene>
    <name evidence="6" type="ORF">JZ786_13220</name>
</gene>
<dbReference type="SUPFAM" id="SSF53850">
    <property type="entry name" value="Periplasmic binding protein-like II"/>
    <property type="match status" value="1"/>
</dbReference>
<reference evidence="6 7" key="1">
    <citation type="submission" date="2021-02" db="EMBL/GenBank/DDBJ databases">
        <title>Alicyclobacillus curvatus sp. nov. and Alicyclobacillus mengziensis sp. nov., two acidophilic bacteria isolated from acid mine drainage.</title>
        <authorList>
            <person name="Huang Y."/>
        </authorList>
    </citation>
    <scope>NUCLEOTIDE SEQUENCE [LARGE SCALE GENOMIC DNA]</scope>
    <source>
        <strain evidence="6 7">S30H14</strain>
    </source>
</reference>
<dbReference type="PANTHER" id="PTHR30419:SF8">
    <property type="entry name" value="NITROGEN ASSIMILATION TRANSCRIPTIONAL ACTIVATOR-RELATED"/>
    <property type="match status" value="1"/>
</dbReference>
<evidence type="ECO:0000256" key="2">
    <source>
        <dbReference type="ARBA" id="ARBA00023015"/>
    </source>
</evidence>
<dbReference type="InterPro" id="IPR050950">
    <property type="entry name" value="HTH-type_LysR_regulators"/>
</dbReference>
<dbReference type="SUPFAM" id="SSF46785">
    <property type="entry name" value="Winged helix' DNA-binding domain"/>
    <property type="match status" value="1"/>
</dbReference>
<dbReference type="Pfam" id="PF03466">
    <property type="entry name" value="LysR_substrate"/>
    <property type="match status" value="1"/>
</dbReference>
<dbReference type="PRINTS" id="PR00039">
    <property type="entry name" value="HTHLYSR"/>
</dbReference>
<dbReference type="PROSITE" id="PS50931">
    <property type="entry name" value="HTH_LYSR"/>
    <property type="match status" value="1"/>
</dbReference>
<name>A0A9X7VUV1_9BACL</name>
<dbReference type="PANTHER" id="PTHR30419">
    <property type="entry name" value="HTH-TYPE TRANSCRIPTIONAL REGULATOR YBHD"/>
    <property type="match status" value="1"/>
</dbReference>
<dbReference type="GO" id="GO:0003677">
    <property type="term" value="F:DNA binding"/>
    <property type="evidence" value="ECO:0007669"/>
    <property type="project" value="UniProtKB-KW"/>
</dbReference>
<evidence type="ECO:0000256" key="4">
    <source>
        <dbReference type="ARBA" id="ARBA00023163"/>
    </source>
</evidence>
<feature type="domain" description="HTH lysR-type" evidence="5">
    <location>
        <begin position="1"/>
        <end position="58"/>
    </location>
</feature>
<dbReference type="AlphaFoldDB" id="A0A9X7VUV1"/>
<keyword evidence="4" id="KW-0804">Transcription</keyword>
<keyword evidence="2" id="KW-0805">Transcription regulation</keyword>
<dbReference type="Gene3D" id="1.10.10.10">
    <property type="entry name" value="Winged helix-like DNA-binding domain superfamily/Winged helix DNA-binding domain"/>
    <property type="match status" value="1"/>
</dbReference>
<dbReference type="InterPro" id="IPR000847">
    <property type="entry name" value="LysR_HTH_N"/>
</dbReference>
<dbReference type="KEGG" id="afx:JZ786_13220"/>
<dbReference type="CDD" id="cd05466">
    <property type="entry name" value="PBP2_LTTR_substrate"/>
    <property type="match status" value="1"/>
</dbReference>
<dbReference type="Pfam" id="PF00126">
    <property type="entry name" value="HTH_1"/>
    <property type="match status" value="1"/>
</dbReference>
<proteinExistence type="inferred from homology"/>
<dbReference type="Gene3D" id="3.40.190.290">
    <property type="match status" value="1"/>
</dbReference>
<dbReference type="GO" id="GO:0003700">
    <property type="term" value="F:DNA-binding transcription factor activity"/>
    <property type="evidence" value="ECO:0007669"/>
    <property type="project" value="InterPro"/>
</dbReference>
<organism evidence="6 7">
    <name type="scientific">Alicyclobacillus mengziensis</name>
    <dbReference type="NCBI Taxonomy" id="2931921"/>
    <lineage>
        <taxon>Bacteria</taxon>
        <taxon>Bacillati</taxon>
        <taxon>Bacillota</taxon>
        <taxon>Bacilli</taxon>
        <taxon>Bacillales</taxon>
        <taxon>Alicyclobacillaceae</taxon>
        <taxon>Alicyclobacillus</taxon>
    </lineage>
</organism>
<dbReference type="RefSeq" id="WP_206654907.1">
    <property type="nucleotide sequence ID" value="NZ_CP071182.1"/>
</dbReference>
<dbReference type="FunFam" id="1.10.10.10:FF:000001">
    <property type="entry name" value="LysR family transcriptional regulator"/>
    <property type="match status" value="1"/>
</dbReference>
<dbReference type="Proteomes" id="UP000663505">
    <property type="component" value="Chromosome"/>
</dbReference>
<keyword evidence="3" id="KW-0238">DNA-binding</keyword>
<keyword evidence="7" id="KW-1185">Reference proteome</keyword>
<dbReference type="InterPro" id="IPR005119">
    <property type="entry name" value="LysR_subst-bd"/>
</dbReference>
<protein>
    <submittedName>
        <fullName evidence="6">LysR family transcriptional regulator</fullName>
    </submittedName>
</protein>
<evidence type="ECO:0000313" key="7">
    <source>
        <dbReference type="Proteomes" id="UP000663505"/>
    </source>
</evidence>
<accession>A0A9X7VUV1</accession>
<evidence type="ECO:0000256" key="3">
    <source>
        <dbReference type="ARBA" id="ARBA00023125"/>
    </source>
</evidence>